<evidence type="ECO:0000313" key="10">
    <source>
        <dbReference type="Proteomes" id="UP001286456"/>
    </source>
</evidence>
<evidence type="ECO:0000313" key="9">
    <source>
        <dbReference type="EMBL" id="KAK3319788.1"/>
    </source>
</evidence>
<comment type="caution">
    <text evidence="9">The sequence shown here is derived from an EMBL/GenBank/DDBJ whole genome shotgun (WGS) entry which is preliminary data.</text>
</comment>
<keyword evidence="6" id="KW-0503">Monooxygenase</keyword>
<dbReference type="InterPro" id="IPR002403">
    <property type="entry name" value="Cyt_P450_E_grp-IV"/>
</dbReference>
<dbReference type="GO" id="GO:0020037">
    <property type="term" value="F:heme binding"/>
    <property type="evidence" value="ECO:0007669"/>
    <property type="project" value="InterPro"/>
</dbReference>
<accession>A0AAE0M5Y2</accession>
<dbReference type="GO" id="GO:0004497">
    <property type="term" value="F:monooxygenase activity"/>
    <property type="evidence" value="ECO:0007669"/>
    <property type="project" value="UniProtKB-KW"/>
</dbReference>
<keyword evidence="5 7" id="KW-0408">Iron</keyword>
<comment type="similarity">
    <text evidence="2">Belongs to the cytochrome P450 family.</text>
</comment>
<proteinExistence type="inferred from homology"/>
<evidence type="ECO:0000256" key="1">
    <source>
        <dbReference type="ARBA" id="ARBA00001971"/>
    </source>
</evidence>
<dbReference type="SUPFAM" id="SSF48264">
    <property type="entry name" value="Cytochrome P450"/>
    <property type="match status" value="1"/>
</dbReference>
<dbReference type="PANTHER" id="PTHR24305:SF168">
    <property type="entry name" value="P450, PUTATIVE (EUROFUNG)-RELATED"/>
    <property type="match status" value="1"/>
</dbReference>
<dbReference type="CDD" id="cd11060">
    <property type="entry name" value="CYP57A1-like"/>
    <property type="match status" value="1"/>
</dbReference>
<dbReference type="AlphaFoldDB" id="A0AAE0M5Y2"/>
<dbReference type="PANTHER" id="PTHR24305">
    <property type="entry name" value="CYTOCHROME P450"/>
    <property type="match status" value="1"/>
</dbReference>
<organism evidence="9 10">
    <name type="scientific">Cercophora scortea</name>
    <dbReference type="NCBI Taxonomy" id="314031"/>
    <lineage>
        <taxon>Eukaryota</taxon>
        <taxon>Fungi</taxon>
        <taxon>Dikarya</taxon>
        <taxon>Ascomycota</taxon>
        <taxon>Pezizomycotina</taxon>
        <taxon>Sordariomycetes</taxon>
        <taxon>Sordariomycetidae</taxon>
        <taxon>Sordariales</taxon>
        <taxon>Lasiosphaeriaceae</taxon>
        <taxon>Cercophora</taxon>
    </lineage>
</organism>
<dbReference type="EMBL" id="JAUEPO010000006">
    <property type="protein sequence ID" value="KAK3319788.1"/>
    <property type="molecule type" value="Genomic_DNA"/>
</dbReference>
<keyword evidence="4 7" id="KW-0479">Metal-binding</keyword>
<dbReference type="PRINTS" id="PR00465">
    <property type="entry name" value="EP450IV"/>
</dbReference>
<evidence type="ECO:0000256" key="2">
    <source>
        <dbReference type="ARBA" id="ARBA00010617"/>
    </source>
</evidence>
<comment type="cofactor">
    <cofactor evidence="1 7">
        <name>heme</name>
        <dbReference type="ChEBI" id="CHEBI:30413"/>
    </cofactor>
</comment>
<dbReference type="InterPro" id="IPR001128">
    <property type="entry name" value="Cyt_P450"/>
</dbReference>
<dbReference type="Pfam" id="PF00067">
    <property type="entry name" value="p450"/>
    <property type="match status" value="1"/>
</dbReference>
<keyword evidence="6" id="KW-0560">Oxidoreductase</keyword>
<evidence type="ECO:0000256" key="4">
    <source>
        <dbReference type="ARBA" id="ARBA00022723"/>
    </source>
</evidence>
<keyword evidence="3 7" id="KW-0349">Heme</keyword>
<evidence type="ECO:0000256" key="7">
    <source>
        <dbReference type="PIRSR" id="PIRSR602403-1"/>
    </source>
</evidence>
<dbReference type="Proteomes" id="UP001286456">
    <property type="component" value="Unassembled WGS sequence"/>
</dbReference>
<feature type="binding site" description="axial binding residue" evidence="7">
    <location>
        <position position="462"/>
    </location>
    <ligand>
        <name>heme</name>
        <dbReference type="ChEBI" id="CHEBI:30413"/>
    </ligand>
    <ligandPart>
        <name>Fe</name>
        <dbReference type="ChEBI" id="CHEBI:18248"/>
    </ligandPart>
</feature>
<dbReference type="InterPro" id="IPR036396">
    <property type="entry name" value="Cyt_P450_sf"/>
</dbReference>
<gene>
    <name evidence="9" type="ORF">B0T19DRAFT_445583</name>
</gene>
<evidence type="ECO:0000256" key="6">
    <source>
        <dbReference type="ARBA" id="ARBA00023033"/>
    </source>
</evidence>
<dbReference type="GO" id="GO:0016705">
    <property type="term" value="F:oxidoreductase activity, acting on paired donors, with incorporation or reduction of molecular oxygen"/>
    <property type="evidence" value="ECO:0007669"/>
    <property type="project" value="InterPro"/>
</dbReference>
<reference evidence="9" key="2">
    <citation type="submission" date="2023-06" db="EMBL/GenBank/DDBJ databases">
        <authorList>
            <consortium name="Lawrence Berkeley National Laboratory"/>
            <person name="Haridas S."/>
            <person name="Hensen N."/>
            <person name="Bonometti L."/>
            <person name="Westerberg I."/>
            <person name="Brannstrom I.O."/>
            <person name="Guillou S."/>
            <person name="Cros-Aarteil S."/>
            <person name="Calhoun S."/>
            <person name="Kuo A."/>
            <person name="Mondo S."/>
            <person name="Pangilinan J."/>
            <person name="Riley R."/>
            <person name="Labutti K."/>
            <person name="Andreopoulos B."/>
            <person name="Lipzen A."/>
            <person name="Chen C."/>
            <person name="Yanf M."/>
            <person name="Daum C."/>
            <person name="Ng V."/>
            <person name="Clum A."/>
            <person name="Steindorff A."/>
            <person name="Ohm R."/>
            <person name="Martin F."/>
            <person name="Silar P."/>
            <person name="Natvig D."/>
            <person name="Lalanne C."/>
            <person name="Gautier V."/>
            <person name="Ament-Velasquez S.L."/>
            <person name="Kruys A."/>
            <person name="Hutchinson M.I."/>
            <person name="Powell A.J."/>
            <person name="Barry K."/>
            <person name="Miller A.N."/>
            <person name="Grigoriev I.V."/>
            <person name="Debuchy R."/>
            <person name="Gladieux P."/>
            <person name="Thoren M.H."/>
            <person name="Johannesson H."/>
        </authorList>
    </citation>
    <scope>NUCLEOTIDE SEQUENCE</scope>
    <source>
        <strain evidence="9">SMH4131-1</strain>
    </source>
</reference>
<name>A0AAE0M5Y2_9PEZI</name>
<dbReference type="InterPro" id="IPR050121">
    <property type="entry name" value="Cytochrome_P450_monoxygenase"/>
</dbReference>
<evidence type="ECO:0000256" key="3">
    <source>
        <dbReference type="ARBA" id="ARBA00022617"/>
    </source>
</evidence>
<dbReference type="Gene3D" id="1.10.630.10">
    <property type="entry name" value="Cytochrome P450"/>
    <property type="match status" value="1"/>
</dbReference>
<evidence type="ECO:0000256" key="5">
    <source>
        <dbReference type="ARBA" id="ARBA00023004"/>
    </source>
</evidence>
<dbReference type="GO" id="GO:0005506">
    <property type="term" value="F:iron ion binding"/>
    <property type="evidence" value="ECO:0007669"/>
    <property type="project" value="InterPro"/>
</dbReference>
<evidence type="ECO:0000256" key="8">
    <source>
        <dbReference type="SAM" id="Phobius"/>
    </source>
</evidence>
<feature type="transmembrane region" description="Helical" evidence="8">
    <location>
        <begin position="12"/>
        <end position="31"/>
    </location>
</feature>
<keyword evidence="8" id="KW-1133">Transmembrane helix</keyword>
<keyword evidence="10" id="KW-1185">Reference proteome</keyword>
<sequence>MVPSISDSAEAFSLARLTSTAVLLLFSVWLARSFQSWRRLRHIPGPPLASVSMAWMAQKVISGRFHEHMCLASEQYGPLVRIGPNTLLCADPDTLRRMSSVRSLYTKGTFYESGRIIPGHDNIVSLRDEVMHKALRSKMAGAYSANVNLEAGVDRQLQNLVALIDAKYLSDNGNGHGTLRPFDLSTKSQFFALDVVSDVSFSGPFGFLTQDKDLYDYVKINDSAVPVMNLLQAIPGLTDFVYRWPMRLALPGDGDEAGFGRLMGLAKGCVEERLRPGSKPRQDMLQAFIDGGMTYDELIQHMFVQIVAGSITTAAAIRHTFAALLSTPTTYTTLQKEIDTNIASGRISSPTITDAEAQALPYLQAVICEGMRMWPPTTGLGCKQVPPGGDVICGYHIPAGTQVGHNFGGTMRLKSIWGEDADLFRPERWIVDPDRGKEEEEDRLRAMQSVLELEFGSGKYGCFGKRIALMELNKIFVEMLRRYDFAAIDPLNPIKTTSGIFWTGSDQWLRVTKR</sequence>
<dbReference type="PRINTS" id="PR00385">
    <property type="entry name" value="P450"/>
</dbReference>
<keyword evidence="8" id="KW-0812">Transmembrane</keyword>
<keyword evidence="8" id="KW-0472">Membrane</keyword>
<protein>
    <submittedName>
        <fullName evidence="9">Cytochrome P450</fullName>
    </submittedName>
</protein>
<reference evidence="9" key="1">
    <citation type="journal article" date="2023" name="Mol. Phylogenet. Evol.">
        <title>Genome-scale phylogeny and comparative genomics of the fungal order Sordariales.</title>
        <authorList>
            <person name="Hensen N."/>
            <person name="Bonometti L."/>
            <person name="Westerberg I."/>
            <person name="Brannstrom I.O."/>
            <person name="Guillou S."/>
            <person name="Cros-Aarteil S."/>
            <person name="Calhoun S."/>
            <person name="Haridas S."/>
            <person name="Kuo A."/>
            <person name="Mondo S."/>
            <person name="Pangilinan J."/>
            <person name="Riley R."/>
            <person name="LaButti K."/>
            <person name="Andreopoulos B."/>
            <person name="Lipzen A."/>
            <person name="Chen C."/>
            <person name="Yan M."/>
            <person name="Daum C."/>
            <person name="Ng V."/>
            <person name="Clum A."/>
            <person name="Steindorff A."/>
            <person name="Ohm R.A."/>
            <person name="Martin F."/>
            <person name="Silar P."/>
            <person name="Natvig D.O."/>
            <person name="Lalanne C."/>
            <person name="Gautier V."/>
            <person name="Ament-Velasquez S.L."/>
            <person name="Kruys A."/>
            <person name="Hutchinson M.I."/>
            <person name="Powell A.J."/>
            <person name="Barry K."/>
            <person name="Miller A.N."/>
            <person name="Grigoriev I.V."/>
            <person name="Debuchy R."/>
            <person name="Gladieux P."/>
            <person name="Hiltunen Thoren M."/>
            <person name="Johannesson H."/>
        </authorList>
    </citation>
    <scope>NUCLEOTIDE SEQUENCE</scope>
    <source>
        <strain evidence="9">SMH4131-1</strain>
    </source>
</reference>